<name>A0AAE1EYS2_PETCI</name>
<dbReference type="InterPro" id="IPR052774">
    <property type="entry name" value="Celegans_DevNeuronal_Protein"/>
</dbReference>
<dbReference type="PANTHER" id="PTHR47327:SF1">
    <property type="entry name" value="RE15579P"/>
    <property type="match status" value="1"/>
</dbReference>
<evidence type="ECO:0000313" key="4">
    <source>
        <dbReference type="Proteomes" id="UP001286313"/>
    </source>
</evidence>
<reference evidence="3" key="1">
    <citation type="submission" date="2023-10" db="EMBL/GenBank/DDBJ databases">
        <title>Genome assemblies of two species of porcelain crab, Petrolisthes cinctipes and Petrolisthes manimaculis (Anomura: Porcellanidae).</title>
        <authorList>
            <person name="Angst P."/>
        </authorList>
    </citation>
    <scope>NUCLEOTIDE SEQUENCE</scope>
    <source>
        <strain evidence="3">PB745_01</strain>
        <tissue evidence="3">Gill</tissue>
    </source>
</reference>
<dbReference type="Proteomes" id="UP001286313">
    <property type="component" value="Unassembled WGS sequence"/>
</dbReference>
<dbReference type="InterPro" id="IPR003609">
    <property type="entry name" value="Pan_app"/>
</dbReference>
<sequence>MKEREELEEEGMRTGKVEREGGGERSGKVEKVGREQRILEGETGEDREGGEGGTKGNEGEGEGGGVGGDACRLVGMMSLSSHIFTTPHPNFPTQSLSAAFSGSLNNAMQTHRTDTQTQRARQDSDLRVREKNMLDKVCNRPWTFERVPNMMLRDLDNALIFTSSKEACLAACLNEGRFKCRSAEYNYVTLQCHLSQHDRRSAGVPLQMVETQGVDYFENLCLGASEACQDTRVYEEPELGVPIGLVSHYVDMHYYVDKELMANSDKACQRACEIENEFLCRSFLYKGPPTGTTYNCQLFHLDHFTLPDGPSTFLSTDRPLLDDGSRTGTYFENACREARDNMICKQVTTRDNRYITQVMCFDKATISRQVKIEGVAELGKTVCN</sequence>
<comment type="caution">
    <text evidence="3">The sequence shown here is derived from an EMBL/GenBank/DDBJ whole genome shotgun (WGS) entry which is preliminary data.</text>
</comment>
<dbReference type="Pfam" id="PF00024">
    <property type="entry name" value="PAN_1"/>
    <property type="match status" value="2"/>
</dbReference>
<feature type="compositionally biased region" description="Gly residues" evidence="1">
    <location>
        <begin position="51"/>
        <end position="67"/>
    </location>
</feature>
<feature type="domain" description="Apple" evidence="2">
    <location>
        <begin position="138"/>
        <end position="221"/>
    </location>
</feature>
<evidence type="ECO:0000256" key="1">
    <source>
        <dbReference type="SAM" id="MobiDB-lite"/>
    </source>
</evidence>
<dbReference type="CDD" id="cd01099">
    <property type="entry name" value="PAN_AP_HGF"/>
    <property type="match status" value="1"/>
</dbReference>
<dbReference type="PROSITE" id="PS50948">
    <property type="entry name" value="PAN"/>
    <property type="match status" value="1"/>
</dbReference>
<gene>
    <name evidence="3" type="ORF">Pcinc_030253</name>
</gene>
<dbReference type="GO" id="GO:0009653">
    <property type="term" value="P:anatomical structure morphogenesis"/>
    <property type="evidence" value="ECO:0007669"/>
    <property type="project" value="TreeGrafter"/>
</dbReference>
<accession>A0AAE1EYS2</accession>
<dbReference type="PANTHER" id="PTHR47327">
    <property type="entry name" value="FI18240P1-RELATED"/>
    <property type="match status" value="1"/>
</dbReference>
<dbReference type="EMBL" id="JAWQEG010003885">
    <property type="protein sequence ID" value="KAK3864028.1"/>
    <property type="molecule type" value="Genomic_DNA"/>
</dbReference>
<protein>
    <recommendedName>
        <fullName evidence="2">Apple domain-containing protein</fullName>
    </recommendedName>
</protein>
<evidence type="ECO:0000259" key="2">
    <source>
        <dbReference type="PROSITE" id="PS50948"/>
    </source>
</evidence>
<dbReference type="Gene3D" id="3.50.4.10">
    <property type="entry name" value="Hepatocyte Growth Factor"/>
    <property type="match status" value="2"/>
</dbReference>
<organism evidence="3 4">
    <name type="scientific">Petrolisthes cinctipes</name>
    <name type="common">Flat porcelain crab</name>
    <dbReference type="NCBI Taxonomy" id="88211"/>
    <lineage>
        <taxon>Eukaryota</taxon>
        <taxon>Metazoa</taxon>
        <taxon>Ecdysozoa</taxon>
        <taxon>Arthropoda</taxon>
        <taxon>Crustacea</taxon>
        <taxon>Multicrustacea</taxon>
        <taxon>Malacostraca</taxon>
        <taxon>Eumalacostraca</taxon>
        <taxon>Eucarida</taxon>
        <taxon>Decapoda</taxon>
        <taxon>Pleocyemata</taxon>
        <taxon>Anomura</taxon>
        <taxon>Galatheoidea</taxon>
        <taxon>Porcellanidae</taxon>
        <taxon>Petrolisthes</taxon>
    </lineage>
</organism>
<keyword evidence="4" id="KW-1185">Reference proteome</keyword>
<proteinExistence type="predicted"/>
<feature type="region of interest" description="Disordered" evidence="1">
    <location>
        <begin position="1"/>
        <end position="67"/>
    </location>
</feature>
<dbReference type="SUPFAM" id="SSF57414">
    <property type="entry name" value="Hairpin loop containing domain-like"/>
    <property type="match status" value="1"/>
</dbReference>
<dbReference type="AlphaFoldDB" id="A0AAE1EYS2"/>
<evidence type="ECO:0000313" key="3">
    <source>
        <dbReference type="EMBL" id="KAK3864028.1"/>
    </source>
</evidence>
<feature type="compositionally biased region" description="Basic and acidic residues" evidence="1">
    <location>
        <begin position="1"/>
        <end position="50"/>
    </location>
</feature>
<dbReference type="SMART" id="SM00473">
    <property type="entry name" value="PAN_AP"/>
    <property type="match status" value="2"/>
</dbReference>